<evidence type="ECO:0000313" key="2">
    <source>
        <dbReference type="EMBL" id="GBO26434.1"/>
    </source>
</evidence>
<gene>
    <name evidence="2" type="ORF">AVEN_198286_1</name>
</gene>
<sequence>MVEFKIGRDKKNVPTINRRAVFAMRMIGKGEKSLQKFSSYMALPAPVSQESYDKINDKILRATTVVANSYDAPSLAESGQATRRYGRSQCLQGSRPQYGLDGRKHRQHRGDIQTRFDSSCIQNEQGRPQHGNESLCHQRQGQRYLGDHDVSWLGEDRHGHRQSCPGSIWTMIRTLPKLNESHHGTFIDRTGNPYPY</sequence>
<name>A0A4Y2VQM4_ARAVE</name>
<evidence type="ECO:0000313" key="3">
    <source>
        <dbReference type="Proteomes" id="UP000499080"/>
    </source>
</evidence>
<evidence type="ECO:0000256" key="1">
    <source>
        <dbReference type="SAM" id="MobiDB-lite"/>
    </source>
</evidence>
<dbReference type="EMBL" id="BGPR01049440">
    <property type="protein sequence ID" value="GBO26434.1"/>
    <property type="molecule type" value="Genomic_DNA"/>
</dbReference>
<dbReference type="AlphaFoldDB" id="A0A4Y2VQM4"/>
<dbReference type="Proteomes" id="UP000499080">
    <property type="component" value="Unassembled WGS sequence"/>
</dbReference>
<dbReference type="OrthoDB" id="6776978at2759"/>
<feature type="region of interest" description="Disordered" evidence="1">
    <location>
        <begin position="76"/>
        <end position="106"/>
    </location>
</feature>
<proteinExistence type="predicted"/>
<comment type="caution">
    <text evidence="2">The sequence shown here is derived from an EMBL/GenBank/DDBJ whole genome shotgun (WGS) entry which is preliminary data.</text>
</comment>
<protein>
    <submittedName>
        <fullName evidence="2">Uncharacterized protein</fullName>
    </submittedName>
</protein>
<keyword evidence="3" id="KW-1185">Reference proteome</keyword>
<accession>A0A4Y2VQM4</accession>
<reference evidence="2 3" key="1">
    <citation type="journal article" date="2019" name="Sci. Rep.">
        <title>Orb-weaving spider Araneus ventricosus genome elucidates the spidroin gene catalogue.</title>
        <authorList>
            <person name="Kono N."/>
            <person name="Nakamura H."/>
            <person name="Ohtoshi R."/>
            <person name="Moran D.A.P."/>
            <person name="Shinohara A."/>
            <person name="Yoshida Y."/>
            <person name="Fujiwara M."/>
            <person name="Mori M."/>
            <person name="Tomita M."/>
            <person name="Arakawa K."/>
        </authorList>
    </citation>
    <scope>NUCLEOTIDE SEQUENCE [LARGE SCALE GENOMIC DNA]</scope>
</reference>
<organism evidence="2 3">
    <name type="scientific">Araneus ventricosus</name>
    <name type="common">Orbweaver spider</name>
    <name type="synonym">Epeira ventricosa</name>
    <dbReference type="NCBI Taxonomy" id="182803"/>
    <lineage>
        <taxon>Eukaryota</taxon>
        <taxon>Metazoa</taxon>
        <taxon>Ecdysozoa</taxon>
        <taxon>Arthropoda</taxon>
        <taxon>Chelicerata</taxon>
        <taxon>Arachnida</taxon>
        <taxon>Araneae</taxon>
        <taxon>Araneomorphae</taxon>
        <taxon>Entelegynae</taxon>
        <taxon>Araneoidea</taxon>
        <taxon>Araneidae</taxon>
        <taxon>Araneus</taxon>
    </lineage>
</organism>